<dbReference type="InterPro" id="IPR001647">
    <property type="entry name" value="HTH_TetR"/>
</dbReference>
<proteinExistence type="predicted"/>
<accession>A0A4P9C921</accession>
<dbReference type="EMBL" id="CP029487">
    <property type="protein sequence ID" value="QCT71152.1"/>
    <property type="molecule type" value="Genomic_DNA"/>
</dbReference>
<keyword evidence="5" id="KW-1185">Reference proteome</keyword>
<dbReference type="SUPFAM" id="SSF46689">
    <property type="entry name" value="Homeodomain-like"/>
    <property type="match status" value="1"/>
</dbReference>
<dbReference type="Gene3D" id="1.10.357.10">
    <property type="entry name" value="Tetracycline Repressor, domain 2"/>
    <property type="match status" value="1"/>
</dbReference>
<dbReference type="PANTHER" id="PTHR43479">
    <property type="entry name" value="ACREF/ENVCD OPERON REPRESSOR-RELATED"/>
    <property type="match status" value="1"/>
</dbReference>
<evidence type="ECO:0000256" key="2">
    <source>
        <dbReference type="PROSITE-ProRule" id="PRU00335"/>
    </source>
</evidence>
<evidence type="ECO:0000313" key="4">
    <source>
        <dbReference type="EMBL" id="QCT71152.1"/>
    </source>
</evidence>
<dbReference type="InterPro" id="IPR050624">
    <property type="entry name" value="HTH-type_Tx_Regulator"/>
</dbReference>
<feature type="DNA-binding region" description="H-T-H motif" evidence="2">
    <location>
        <begin position="32"/>
        <end position="51"/>
    </location>
</feature>
<dbReference type="PROSITE" id="PS50977">
    <property type="entry name" value="HTH_TETR_2"/>
    <property type="match status" value="1"/>
</dbReference>
<dbReference type="RefSeq" id="WP_058693896.1">
    <property type="nucleotide sequence ID" value="NZ_CABJDW020000003.1"/>
</dbReference>
<dbReference type="GO" id="GO:0003677">
    <property type="term" value="F:DNA binding"/>
    <property type="evidence" value="ECO:0007669"/>
    <property type="project" value="UniProtKB-UniRule"/>
</dbReference>
<protein>
    <submittedName>
        <fullName evidence="4">TetR/AcrR family transcriptional regulator</fullName>
    </submittedName>
</protein>
<feature type="domain" description="HTH tetR-type" evidence="3">
    <location>
        <begin position="9"/>
        <end position="69"/>
    </location>
</feature>
<gene>
    <name evidence="4" type="ORF">CPZ25_007370</name>
</gene>
<evidence type="ECO:0000256" key="1">
    <source>
        <dbReference type="ARBA" id="ARBA00023125"/>
    </source>
</evidence>
<organism evidence="4 5">
    <name type="scientific">Eubacterium maltosivorans</name>
    <dbReference type="NCBI Taxonomy" id="2041044"/>
    <lineage>
        <taxon>Bacteria</taxon>
        <taxon>Bacillati</taxon>
        <taxon>Bacillota</taxon>
        <taxon>Clostridia</taxon>
        <taxon>Eubacteriales</taxon>
        <taxon>Eubacteriaceae</taxon>
        <taxon>Eubacterium</taxon>
    </lineage>
</organism>
<dbReference type="AlphaFoldDB" id="A0A4P9C921"/>
<dbReference type="Proteomes" id="UP000218387">
    <property type="component" value="Chromosome"/>
</dbReference>
<name>A0A4P9C921_EUBML</name>
<dbReference type="PANTHER" id="PTHR43479:SF7">
    <property type="entry name" value="TETR-FAMILY TRANSCRIPTIONAL REGULATOR"/>
    <property type="match status" value="1"/>
</dbReference>
<evidence type="ECO:0000259" key="3">
    <source>
        <dbReference type="PROSITE" id="PS50977"/>
    </source>
</evidence>
<dbReference type="InterPro" id="IPR009057">
    <property type="entry name" value="Homeodomain-like_sf"/>
</dbReference>
<keyword evidence="1 2" id="KW-0238">DNA-binding</keyword>
<sequence length="187" mass="21128">MVKERRDVRKSKNAIKNAFIQLIINQDIRKITVNDILTLADVSRGTFYAHFLDIYDVQEQVENDLMDRCMQVIGENSIDDVIDDPYPPILKCIQFLMEHAETIRSLSQGNQNGAFITKYKVILKESLFKSSHSITNEVTLSVIDACIVGAVVEGGLEKIIRDIPLNAEETAQIISRFISRGVKGMIE</sequence>
<dbReference type="KEGG" id="emt:CPZ25_007370"/>
<evidence type="ECO:0000313" key="5">
    <source>
        <dbReference type="Proteomes" id="UP000218387"/>
    </source>
</evidence>
<reference evidence="4 5" key="1">
    <citation type="submission" date="2018-05" db="EMBL/GenBank/DDBJ databases">
        <title>Genome comparison of Eubacterium sp.</title>
        <authorList>
            <person name="Feng Y."/>
            <person name="Sanchez-Andrea I."/>
            <person name="Stams A.J.M."/>
            <person name="De Vos W.M."/>
        </authorList>
    </citation>
    <scope>NUCLEOTIDE SEQUENCE [LARGE SCALE GENOMIC DNA]</scope>
    <source>
        <strain evidence="4 5">YI</strain>
    </source>
</reference>